<accession>A0A2Z6MMP8</accession>
<evidence type="ECO:0000313" key="2">
    <source>
        <dbReference type="EMBL" id="GAU33598.1"/>
    </source>
</evidence>
<dbReference type="EMBL" id="DF973532">
    <property type="protein sequence ID" value="GAU33598.1"/>
    <property type="molecule type" value="Genomic_DNA"/>
</dbReference>
<sequence length="154" mass="17834">MEREREGRGKGKLTQVSHRNGEQNTTPFYFTNFPEHITINFVENVCQILESRGSVHSIPTKQDTKGKKLSLVRFIEVVDSEKLLRKIEEIARWFSEIKPWSTLTHRRGGRVWVRLFGLWSPTPYLGVCTTLVIHGFAQSKNMITHSSRQLLDLP</sequence>
<evidence type="ECO:0000256" key="1">
    <source>
        <dbReference type="SAM" id="MobiDB-lite"/>
    </source>
</evidence>
<feature type="region of interest" description="Disordered" evidence="1">
    <location>
        <begin position="1"/>
        <end position="23"/>
    </location>
</feature>
<name>A0A2Z6MMP8_TRISU</name>
<reference evidence="3" key="1">
    <citation type="journal article" date="2017" name="Front. Plant Sci.">
        <title>Climate Clever Clovers: New Paradigm to Reduce the Environmental Footprint of Ruminants by Breeding Low Methanogenic Forages Utilizing Haplotype Variation.</title>
        <authorList>
            <person name="Kaur P."/>
            <person name="Appels R."/>
            <person name="Bayer P.E."/>
            <person name="Keeble-Gagnere G."/>
            <person name="Wang J."/>
            <person name="Hirakawa H."/>
            <person name="Shirasawa K."/>
            <person name="Vercoe P."/>
            <person name="Stefanova K."/>
            <person name="Durmic Z."/>
            <person name="Nichols P."/>
            <person name="Revell C."/>
            <person name="Isobe S.N."/>
            <person name="Edwards D."/>
            <person name="Erskine W."/>
        </authorList>
    </citation>
    <scope>NUCLEOTIDE SEQUENCE [LARGE SCALE GENOMIC DNA]</scope>
    <source>
        <strain evidence="3">cv. Daliak</strain>
    </source>
</reference>
<keyword evidence="3" id="KW-1185">Reference proteome</keyword>
<evidence type="ECO:0000313" key="3">
    <source>
        <dbReference type="Proteomes" id="UP000242715"/>
    </source>
</evidence>
<organism evidence="2 3">
    <name type="scientific">Trifolium subterraneum</name>
    <name type="common">Subterranean clover</name>
    <dbReference type="NCBI Taxonomy" id="3900"/>
    <lineage>
        <taxon>Eukaryota</taxon>
        <taxon>Viridiplantae</taxon>
        <taxon>Streptophyta</taxon>
        <taxon>Embryophyta</taxon>
        <taxon>Tracheophyta</taxon>
        <taxon>Spermatophyta</taxon>
        <taxon>Magnoliopsida</taxon>
        <taxon>eudicotyledons</taxon>
        <taxon>Gunneridae</taxon>
        <taxon>Pentapetalae</taxon>
        <taxon>rosids</taxon>
        <taxon>fabids</taxon>
        <taxon>Fabales</taxon>
        <taxon>Fabaceae</taxon>
        <taxon>Papilionoideae</taxon>
        <taxon>50 kb inversion clade</taxon>
        <taxon>NPAAA clade</taxon>
        <taxon>Hologalegina</taxon>
        <taxon>IRL clade</taxon>
        <taxon>Trifolieae</taxon>
        <taxon>Trifolium</taxon>
    </lineage>
</organism>
<feature type="compositionally biased region" description="Polar residues" evidence="1">
    <location>
        <begin position="14"/>
        <end position="23"/>
    </location>
</feature>
<dbReference type="AlphaFoldDB" id="A0A2Z6MMP8"/>
<protein>
    <submittedName>
        <fullName evidence="2">Uncharacterized protein</fullName>
    </submittedName>
</protein>
<gene>
    <name evidence="2" type="ORF">TSUD_359780</name>
</gene>
<proteinExistence type="predicted"/>
<dbReference type="Proteomes" id="UP000242715">
    <property type="component" value="Unassembled WGS sequence"/>
</dbReference>